<name>W1PT70_AMBTC</name>
<evidence type="ECO:0000313" key="3">
    <source>
        <dbReference type="Proteomes" id="UP000017836"/>
    </source>
</evidence>
<dbReference type="EMBL" id="KI392832">
    <property type="protein sequence ID" value="ERN10485.1"/>
    <property type="molecule type" value="Genomic_DNA"/>
</dbReference>
<dbReference type="HOGENOM" id="CLU_147624_0_0_1"/>
<sequence length="104" mass="11581">MASPKFPRHLETRLNPHFTDPILGSEVHCVNIPPPVVAQGESSRKRHANSKFMSISSEDDEDIPEAALEADLMKAECAKEALSLVKRKLSKVMNLIRFRGLSLT</sequence>
<keyword evidence="3" id="KW-1185">Reference proteome</keyword>
<evidence type="ECO:0000256" key="1">
    <source>
        <dbReference type="SAM" id="MobiDB-lite"/>
    </source>
</evidence>
<protein>
    <submittedName>
        <fullName evidence="2">Uncharacterized protein</fullName>
    </submittedName>
</protein>
<dbReference type="Proteomes" id="UP000017836">
    <property type="component" value="Unassembled WGS sequence"/>
</dbReference>
<organism evidence="2 3">
    <name type="scientific">Amborella trichopoda</name>
    <dbReference type="NCBI Taxonomy" id="13333"/>
    <lineage>
        <taxon>Eukaryota</taxon>
        <taxon>Viridiplantae</taxon>
        <taxon>Streptophyta</taxon>
        <taxon>Embryophyta</taxon>
        <taxon>Tracheophyta</taxon>
        <taxon>Spermatophyta</taxon>
        <taxon>Magnoliopsida</taxon>
        <taxon>Amborellales</taxon>
        <taxon>Amborellaceae</taxon>
        <taxon>Amborella</taxon>
    </lineage>
</organism>
<dbReference type="AlphaFoldDB" id="W1PT70"/>
<evidence type="ECO:0000313" key="2">
    <source>
        <dbReference type="EMBL" id="ERN10485.1"/>
    </source>
</evidence>
<accession>W1PT70</accession>
<proteinExistence type="predicted"/>
<feature type="region of interest" description="Disordered" evidence="1">
    <location>
        <begin position="36"/>
        <end position="60"/>
    </location>
</feature>
<dbReference type="Gramene" id="ERN10485">
    <property type="protein sequence ID" value="ERN10485"/>
    <property type="gene ID" value="AMTR_s00161p00053960"/>
</dbReference>
<reference evidence="3" key="1">
    <citation type="journal article" date="2013" name="Science">
        <title>The Amborella genome and the evolution of flowering plants.</title>
        <authorList>
            <consortium name="Amborella Genome Project"/>
        </authorList>
    </citation>
    <scope>NUCLEOTIDE SEQUENCE [LARGE SCALE GENOMIC DNA]</scope>
</reference>
<gene>
    <name evidence="2" type="ORF">AMTR_s00161p00053960</name>
</gene>